<keyword evidence="2" id="KW-0472">Membrane</keyword>
<evidence type="ECO:0000256" key="1">
    <source>
        <dbReference type="SAM" id="MobiDB-lite"/>
    </source>
</evidence>
<sequence length="473" mass="54733">MKNNDQRPGIPQQASKEEFEKAIAEQKHPLKSQPHDQVSTSALQEKRQTISEKREQTKQDLMKIMINQEEKPDSMKKEQTLNQSEENKPLDNIQERESKQQSPEIKEIQANQENDRKRGTGDWPGMKWIGQRKWVIGLFVGIIILVVFFSLGGLSILIPKEPLHLNKDVMVKDQFIVRLADYVQDRSSAKLSIFVRPTSNRENRYKDTLGFSYYLNEKPVIQMRIRIEDRFGNAICQADTSKANHFTAVDQGQTWEQFEWTDLPKGGRIFVIEQISEFMVTEGLIQNSSGKQVVSGEEKVYPMNEYFSLPEPEILDHGLMMARELKKLTSQGKVYGVPFKIDTPVSMIEKILGPPASDANLNFWMKNELDLLIINDDRKTSCTEYKLGKRNPSHDLRSFIDLPKRYQGMTMEHVKKVFGNQYIDHTFRDINGRSLNGADRFLYKLSPYEIEFWVKKGRIVTIAVSQEGCMTFK</sequence>
<dbReference type="RefSeq" id="WP_093228538.1">
    <property type="nucleotide sequence ID" value="NZ_FORR01000003.1"/>
</dbReference>
<feature type="compositionally biased region" description="Basic and acidic residues" evidence="1">
    <location>
        <begin position="68"/>
        <end position="120"/>
    </location>
</feature>
<gene>
    <name evidence="3" type="ORF">SAMN05421852_103170</name>
</gene>
<protein>
    <submittedName>
        <fullName evidence="3">Uncharacterized protein</fullName>
    </submittedName>
</protein>
<dbReference type="OrthoDB" id="9790935at2"/>
<dbReference type="Proteomes" id="UP000199545">
    <property type="component" value="Unassembled WGS sequence"/>
</dbReference>
<feature type="region of interest" description="Disordered" evidence="1">
    <location>
        <begin position="1"/>
        <end position="120"/>
    </location>
</feature>
<feature type="compositionally biased region" description="Basic and acidic residues" evidence="1">
    <location>
        <begin position="15"/>
        <end position="28"/>
    </location>
</feature>
<evidence type="ECO:0000256" key="2">
    <source>
        <dbReference type="SAM" id="Phobius"/>
    </source>
</evidence>
<evidence type="ECO:0000313" key="3">
    <source>
        <dbReference type="EMBL" id="SFI99522.1"/>
    </source>
</evidence>
<organism evidence="3 4">
    <name type="scientific">Thermoflavimicrobium dichotomicum</name>
    <dbReference type="NCBI Taxonomy" id="46223"/>
    <lineage>
        <taxon>Bacteria</taxon>
        <taxon>Bacillati</taxon>
        <taxon>Bacillota</taxon>
        <taxon>Bacilli</taxon>
        <taxon>Bacillales</taxon>
        <taxon>Thermoactinomycetaceae</taxon>
        <taxon>Thermoflavimicrobium</taxon>
    </lineage>
</organism>
<name>A0A1I3MRE9_9BACL</name>
<feature type="transmembrane region" description="Helical" evidence="2">
    <location>
        <begin position="134"/>
        <end position="158"/>
    </location>
</feature>
<dbReference type="AlphaFoldDB" id="A0A1I3MRE9"/>
<reference evidence="3 4" key="1">
    <citation type="submission" date="2016-10" db="EMBL/GenBank/DDBJ databases">
        <authorList>
            <person name="de Groot N.N."/>
        </authorList>
    </citation>
    <scope>NUCLEOTIDE SEQUENCE [LARGE SCALE GENOMIC DNA]</scope>
    <source>
        <strain evidence="3 4">DSM 44778</strain>
    </source>
</reference>
<dbReference type="STRING" id="46223.SAMN05421852_103170"/>
<keyword evidence="2" id="KW-0812">Transmembrane</keyword>
<proteinExistence type="predicted"/>
<evidence type="ECO:0000313" key="4">
    <source>
        <dbReference type="Proteomes" id="UP000199545"/>
    </source>
</evidence>
<feature type="compositionally biased region" description="Basic and acidic residues" evidence="1">
    <location>
        <begin position="44"/>
        <end position="61"/>
    </location>
</feature>
<keyword evidence="2" id="KW-1133">Transmembrane helix</keyword>
<dbReference type="EMBL" id="FORR01000003">
    <property type="protein sequence ID" value="SFI99522.1"/>
    <property type="molecule type" value="Genomic_DNA"/>
</dbReference>
<keyword evidence="4" id="KW-1185">Reference proteome</keyword>
<accession>A0A1I3MRE9</accession>